<dbReference type="InterPro" id="IPR003958">
    <property type="entry name" value="CBFA_NFYB_domain"/>
</dbReference>
<keyword evidence="3" id="KW-0238">DNA-binding</keyword>
<evidence type="ECO:0000313" key="7">
    <source>
        <dbReference type="Proteomes" id="UP000315496"/>
    </source>
</evidence>
<evidence type="ECO:0000256" key="1">
    <source>
        <dbReference type="ARBA" id="ARBA00009053"/>
    </source>
</evidence>
<evidence type="ECO:0000313" key="6">
    <source>
        <dbReference type="EMBL" id="TNJ26293.1"/>
    </source>
</evidence>
<reference evidence="6 7" key="1">
    <citation type="submission" date="2019-05" db="EMBL/GenBank/DDBJ databases">
        <title>The compact genome of Giardia muris reveals important steps in the evolution of intestinal protozoan parasites.</title>
        <authorList>
            <person name="Xu F."/>
            <person name="Jimenez-Gonzalez A."/>
            <person name="Einarsson E."/>
            <person name="Astvaldsson A."/>
            <person name="Peirasmaki D."/>
            <person name="Eckmann L."/>
            <person name="Andersson J.O."/>
            <person name="Svard S.G."/>
            <person name="Jerlstrom-Hultqvist J."/>
        </authorList>
    </citation>
    <scope>NUCLEOTIDE SEQUENCE [LARGE SCALE GENOMIC DNA]</scope>
    <source>
        <strain evidence="6 7">Roberts-Thomson</strain>
    </source>
</reference>
<dbReference type="GO" id="GO:0001228">
    <property type="term" value="F:DNA-binding transcription activator activity, RNA polymerase II-specific"/>
    <property type="evidence" value="ECO:0007669"/>
    <property type="project" value="InterPro"/>
</dbReference>
<evidence type="ECO:0000259" key="5">
    <source>
        <dbReference type="Pfam" id="PF00808"/>
    </source>
</evidence>
<keyword evidence="2" id="KW-0805">Transcription regulation</keyword>
<dbReference type="AlphaFoldDB" id="A0A4Z1SX56"/>
<evidence type="ECO:0000256" key="3">
    <source>
        <dbReference type="ARBA" id="ARBA00023125"/>
    </source>
</evidence>
<protein>
    <submittedName>
        <fullName evidence="6">CCAAT-binding transcription factor subunit A</fullName>
    </submittedName>
</protein>
<comment type="similarity">
    <text evidence="1">Belongs to the NFYB/HAP3 subunit family.</text>
</comment>
<gene>
    <name evidence="6" type="ORF">GMRT_13329</name>
</gene>
<dbReference type="GO" id="GO:0016602">
    <property type="term" value="C:CCAAT-binding factor complex"/>
    <property type="evidence" value="ECO:0007669"/>
    <property type="project" value="InterPro"/>
</dbReference>
<dbReference type="PANTHER" id="PTHR11064">
    <property type="entry name" value="CCAAT-BINDING TRANSCRIPTION FACTOR-RELATED"/>
    <property type="match status" value="1"/>
</dbReference>
<dbReference type="Proteomes" id="UP000315496">
    <property type="component" value="Chromosome 5"/>
</dbReference>
<sequence>MPEEKMTDPFLPITNVVNVMKECLPGNMKITKEAKDLMLECITELICFVAFDAQKHSITQRRKTITGADVVQSVQALGFSRFHGFLTEYHHALTKK</sequence>
<comment type="caution">
    <text evidence="6">The sequence shown here is derived from an EMBL/GenBank/DDBJ whole genome shotgun (WGS) entry which is preliminary data.</text>
</comment>
<dbReference type="SUPFAM" id="SSF47113">
    <property type="entry name" value="Histone-fold"/>
    <property type="match status" value="1"/>
</dbReference>
<dbReference type="InterPro" id="IPR027113">
    <property type="entry name" value="Transc_fact_NFYB/HAP3"/>
</dbReference>
<evidence type="ECO:0000256" key="4">
    <source>
        <dbReference type="ARBA" id="ARBA00023163"/>
    </source>
</evidence>
<feature type="domain" description="Transcription factor CBF/NF-Y/archaeal histone" evidence="5">
    <location>
        <begin position="10"/>
        <end position="74"/>
    </location>
</feature>
<dbReference type="Gene3D" id="1.10.20.10">
    <property type="entry name" value="Histone, subunit A"/>
    <property type="match status" value="1"/>
</dbReference>
<dbReference type="InterPro" id="IPR009072">
    <property type="entry name" value="Histone-fold"/>
</dbReference>
<dbReference type="Pfam" id="PF00808">
    <property type="entry name" value="CBFD_NFYB_HMF"/>
    <property type="match status" value="1"/>
</dbReference>
<dbReference type="CDD" id="cd22907">
    <property type="entry name" value="HFD_NFYB"/>
    <property type="match status" value="1"/>
</dbReference>
<dbReference type="GO" id="GO:0046982">
    <property type="term" value="F:protein heterodimerization activity"/>
    <property type="evidence" value="ECO:0007669"/>
    <property type="project" value="InterPro"/>
</dbReference>
<accession>A0A4Z1SX56</accession>
<dbReference type="EMBL" id="VDLU01000005">
    <property type="protein sequence ID" value="TNJ26293.1"/>
    <property type="molecule type" value="Genomic_DNA"/>
</dbReference>
<dbReference type="VEuPathDB" id="GiardiaDB:GMRT_13329"/>
<keyword evidence="4" id="KW-0804">Transcription</keyword>
<name>A0A4Z1SX56_GIAMU</name>
<evidence type="ECO:0000256" key="2">
    <source>
        <dbReference type="ARBA" id="ARBA00023015"/>
    </source>
</evidence>
<dbReference type="GO" id="GO:0000978">
    <property type="term" value="F:RNA polymerase II cis-regulatory region sequence-specific DNA binding"/>
    <property type="evidence" value="ECO:0007669"/>
    <property type="project" value="TreeGrafter"/>
</dbReference>
<dbReference type="OrthoDB" id="386949at2759"/>
<organism evidence="6 7">
    <name type="scientific">Giardia muris</name>
    <dbReference type="NCBI Taxonomy" id="5742"/>
    <lineage>
        <taxon>Eukaryota</taxon>
        <taxon>Metamonada</taxon>
        <taxon>Diplomonadida</taxon>
        <taxon>Hexamitidae</taxon>
        <taxon>Giardiinae</taxon>
        <taxon>Giardia</taxon>
    </lineage>
</organism>
<dbReference type="PANTHER" id="PTHR11064:SF9">
    <property type="entry name" value="NUCLEAR TRANSCRIPTION FACTOR Y SUBUNIT BETA"/>
    <property type="match status" value="1"/>
</dbReference>
<keyword evidence="7" id="KW-1185">Reference proteome</keyword>
<proteinExistence type="inferred from homology"/>